<name>A0A2P6PNC4_ROSCH</name>
<keyword evidence="8" id="KW-1185">Reference proteome</keyword>
<feature type="compositionally biased region" description="Low complexity" evidence="5">
    <location>
        <begin position="39"/>
        <end position="56"/>
    </location>
</feature>
<reference evidence="7 8" key="1">
    <citation type="journal article" date="2018" name="Nat. Genet.">
        <title>The Rosa genome provides new insights in the design of modern roses.</title>
        <authorList>
            <person name="Bendahmane M."/>
        </authorList>
    </citation>
    <scope>NUCLEOTIDE SEQUENCE [LARGE SCALE GENOMIC DNA]</scope>
    <source>
        <strain evidence="8">cv. Old Blush</strain>
    </source>
</reference>
<comment type="catalytic activity">
    <reaction evidence="4">
        <text>NAD(+) + H2O = ADP-D-ribose + nicotinamide + H(+)</text>
        <dbReference type="Rhea" id="RHEA:16301"/>
        <dbReference type="ChEBI" id="CHEBI:15377"/>
        <dbReference type="ChEBI" id="CHEBI:15378"/>
        <dbReference type="ChEBI" id="CHEBI:17154"/>
        <dbReference type="ChEBI" id="CHEBI:57540"/>
        <dbReference type="ChEBI" id="CHEBI:57967"/>
        <dbReference type="EC" id="3.2.2.6"/>
    </reaction>
    <physiologicalReaction direction="left-to-right" evidence="4">
        <dbReference type="Rhea" id="RHEA:16302"/>
    </physiologicalReaction>
</comment>
<dbReference type="PROSITE" id="PS50104">
    <property type="entry name" value="TIR"/>
    <property type="match status" value="1"/>
</dbReference>
<dbReference type="Gramene" id="PRQ23443">
    <property type="protein sequence ID" value="PRQ23443"/>
    <property type="gene ID" value="RchiOBHm_Chr6g0261401"/>
</dbReference>
<dbReference type="EMBL" id="PDCK01000044">
    <property type="protein sequence ID" value="PRQ23443.1"/>
    <property type="molecule type" value="Genomic_DNA"/>
</dbReference>
<dbReference type="OMA" id="CHSTARY"/>
<dbReference type="EC" id="3.2.2.6" evidence="1"/>
<dbReference type="SUPFAM" id="SSF52200">
    <property type="entry name" value="Toll/Interleukin receptor TIR domain"/>
    <property type="match status" value="1"/>
</dbReference>
<dbReference type="GO" id="GO:0007165">
    <property type="term" value="P:signal transduction"/>
    <property type="evidence" value="ECO:0007669"/>
    <property type="project" value="InterPro"/>
</dbReference>
<evidence type="ECO:0000313" key="7">
    <source>
        <dbReference type="EMBL" id="PRQ23443.1"/>
    </source>
</evidence>
<feature type="domain" description="TIR" evidence="6">
    <location>
        <begin position="57"/>
        <end position="190"/>
    </location>
</feature>
<keyword evidence="3" id="KW-0520">NAD</keyword>
<evidence type="ECO:0000259" key="6">
    <source>
        <dbReference type="PROSITE" id="PS50104"/>
    </source>
</evidence>
<dbReference type="InterPro" id="IPR000157">
    <property type="entry name" value="TIR_dom"/>
</dbReference>
<organism evidence="7 8">
    <name type="scientific">Rosa chinensis</name>
    <name type="common">China rose</name>
    <dbReference type="NCBI Taxonomy" id="74649"/>
    <lineage>
        <taxon>Eukaryota</taxon>
        <taxon>Viridiplantae</taxon>
        <taxon>Streptophyta</taxon>
        <taxon>Embryophyta</taxon>
        <taxon>Tracheophyta</taxon>
        <taxon>Spermatophyta</taxon>
        <taxon>Magnoliopsida</taxon>
        <taxon>eudicotyledons</taxon>
        <taxon>Gunneridae</taxon>
        <taxon>Pentapetalae</taxon>
        <taxon>rosids</taxon>
        <taxon>fabids</taxon>
        <taxon>Rosales</taxon>
        <taxon>Rosaceae</taxon>
        <taxon>Rosoideae</taxon>
        <taxon>Rosoideae incertae sedis</taxon>
        <taxon>Rosa</taxon>
    </lineage>
</organism>
<gene>
    <name evidence="7" type="ORF">RchiOBHm_Chr6g0261401</name>
</gene>
<dbReference type="GO" id="GO:0061809">
    <property type="term" value="F:NAD+ nucleosidase activity, cyclic ADP-ribose generating"/>
    <property type="evidence" value="ECO:0007669"/>
    <property type="project" value="UniProtKB-EC"/>
</dbReference>
<dbReference type="Pfam" id="PF01582">
    <property type="entry name" value="TIR"/>
    <property type="match status" value="1"/>
</dbReference>
<evidence type="ECO:0000256" key="1">
    <source>
        <dbReference type="ARBA" id="ARBA00011982"/>
    </source>
</evidence>
<dbReference type="PANTHER" id="PTHR32009:SF39">
    <property type="entry name" value="TIR DOMAIN-CONTAINING PROTEIN"/>
    <property type="match status" value="1"/>
</dbReference>
<dbReference type="PANTHER" id="PTHR32009">
    <property type="entry name" value="TMV RESISTANCE PROTEIN N-LIKE"/>
    <property type="match status" value="1"/>
</dbReference>
<evidence type="ECO:0000256" key="2">
    <source>
        <dbReference type="ARBA" id="ARBA00022801"/>
    </source>
</evidence>
<feature type="compositionally biased region" description="Basic residues" evidence="5">
    <location>
        <begin position="1"/>
        <end position="11"/>
    </location>
</feature>
<protein>
    <recommendedName>
        <fullName evidence="1">ADP-ribosyl cyclase/cyclic ADP-ribose hydrolase</fullName>
        <ecNumber evidence="1">3.2.2.6</ecNumber>
    </recommendedName>
</protein>
<feature type="region of interest" description="Disordered" evidence="5">
    <location>
        <begin position="1"/>
        <end position="56"/>
    </location>
</feature>
<keyword evidence="2" id="KW-0378">Hydrolase</keyword>
<comment type="caution">
    <text evidence="7">The sequence shown here is derived from an EMBL/GenBank/DDBJ whole genome shotgun (WGS) entry which is preliminary data.</text>
</comment>
<evidence type="ECO:0000256" key="5">
    <source>
        <dbReference type="SAM" id="MobiDB-lite"/>
    </source>
</evidence>
<sequence length="216" mass="24456">MDPGNQKKKRKDMGPPSKTRSLISNSPPLKRRRLLNMDSVSTQGASSSSSPSSSHSLTYDVFLSIRSEDRGSKFARKLHRNLVGKGMSTFNHRIQDPEGHAKAIEESSSFIVLLSKKYAYSESCLDELVHILECKKSKQQLVWPIFYKVEDPFEVEHQIGSFGEALAKHGNFKNNREKVSRWTRALSEVAHLSGWTFTSGSRGYMQDWLSHCLYGC</sequence>
<dbReference type="Proteomes" id="UP000238479">
    <property type="component" value="Chromosome 6"/>
</dbReference>
<dbReference type="AlphaFoldDB" id="A0A2P6PNC4"/>
<evidence type="ECO:0000256" key="4">
    <source>
        <dbReference type="ARBA" id="ARBA00047304"/>
    </source>
</evidence>
<proteinExistence type="predicted"/>
<evidence type="ECO:0000313" key="8">
    <source>
        <dbReference type="Proteomes" id="UP000238479"/>
    </source>
</evidence>
<dbReference type="SMART" id="SM00255">
    <property type="entry name" value="TIR"/>
    <property type="match status" value="1"/>
</dbReference>
<dbReference type="InterPro" id="IPR035897">
    <property type="entry name" value="Toll_tir_struct_dom_sf"/>
</dbReference>
<evidence type="ECO:0000256" key="3">
    <source>
        <dbReference type="ARBA" id="ARBA00023027"/>
    </source>
</evidence>
<accession>A0A2P6PNC4</accession>
<feature type="compositionally biased region" description="Polar residues" evidence="5">
    <location>
        <begin position="18"/>
        <end position="27"/>
    </location>
</feature>
<dbReference type="Gene3D" id="3.40.50.10140">
    <property type="entry name" value="Toll/interleukin-1 receptor homology (TIR) domain"/>
    <property type="match status" value="1"/>
</dbReference>